<name>A0A067SJI9_GALM3</name>
<keyword evidence="2" id="KW-0812">Transmembrane</keyword>
<evidence type="ECO:0000313" key="3">
    <source>
        <dbReference type="EMBL" id="KDR71115.1"/>
    </source>
</evidence>
<organism evidence="3 4">
    <name type="scientific">Galerina marginata (strain CBS 339.88)</name>
    <dbReference type="NCBI Taxonomy" id="685588"/>
    <lineage>
        <taxon>Eukaryota</taxon>
        <taxon>Fungi</taxon>
        <taxon>Dikarya</taxon>
        <taxon>Basidiomycota</taxon>
        <taxon>Agaricomycotina</taxon>
        <taxon>Agaricomycetes</taxon>
        <taxon>Agaricomycetidae</taxon>
        <taxon>Agaricales</taxon>
        <taxon>Agaricineae</taxon>
        <taxon>Strophariaceae</taxon>
        <taxon>Galerina</taxon>
    </lineage>
</organism>
<feature type="compositionally biased region" description="Basic and acidic residues" evidence="1">
    <location>
        <begin position="26"/>
        <end position="39"/>
    </location>
</feature>
<sequence length="82" mass="9582">MSVRVRDMLCEDRGWRHGKRTNPSRVQHESSHSEESDSRRKLALYSYITVSNWDLFSLFSCAIAAPCNSAFFWYYLCQPQTG</sequence>
<protein>
    <submittedName>
        <fullName evidence="3">Uncharacterized protein</fullName>
    </submittedName>
</protein>
<dbReference type="HOGENOM" id="CLU_2558439_0_0_1"/>
<gene>
    <name evidence="3" type="ORF">GALMADRAFT_806298</name>
</gene>
<accession>A0A067SJI9</accession>
<evidence type="ECO:0000256" key="1">
    <source>
        <dbReference type="SAM" id="MobiDB-lite"/>
    </source>
</evidence>
<feature type="transmembrane region" description="Helical" evidence="2">
    <location>
        <begin position="55"/>
        <end position="76"/>
    </location>
</feature>
<evidence type="ECO:0000313" key="4">
    <source>
        <dbReference type="Proteomes" id="UP000027222"/>
    </source>
</evidence>
<proteinExistence type="predicted"/>
<reference evidence="4" key="1">
    <citation type="journal article" date="2014" name="Proc. Natl. Acad. Sci. U.S.A.">
        <title>Extensive sampling of basidiomycete genomes demonstrates inadequacy of the white-rot/brown-rot paradigm for wood decay fungi.</title>
        <authorList>
            <person name="Riley R."/>
            <person name="Salamov A.A."/>
            <person name="Brown D.W."/>
            <person name="Nagy L.G."/>
            <person name="Floudas D."/>
            <person name="Held B.W."/>
            <person name="Levasseur A."/>
            <person name="Lombard V."/>
            <person name="Morin E."/>
            <person name="Otillar R."/>
            <person name="Lindquist E.A."/>
            <person name="Sun H."/>
            <person name="LaButti K.M."/>
            <person name="Schmutz J."/>
            <person name="Jabbour D."/>
            <person name="Luo H."/>
            <person name="Baker S.E."/>
            <person name="Pisabarro A.G."/>
            <person name="Walton J.D."/>
            <person name="Blanchette R.A."/>
            <person name="Henrissat B."/>
            <person name="Martin F."/>
            <person name="Cullen D."/>
            <person name="Hibbett D.S."/>
            <person name="Grigoriev I.V."/>
        </authorList>
    </citation>
    <scope>NUCLEOTIDE SEQUENCE [LARGE SCALE GENOMIC DNA]</scope>
    <source>
        <strain evidence="4">CBS 339.88</strain>
    </source>
</reference>
<dbReference type="EMBL" id="KL142394">
    <property type="protein sequence ID" value="KDR71115.1"/>
    <property type="molecule type" value="Genomic_DNA"/>
</dbReference>
<feature type="region of interest" description="Disordered" evidence="1">
    <location>
        <begin position="15"/>
        <end position="39"/>
    </location>
</feature>
<dbReference type="AlphaFoldDB" id="A0A067SJI9"/>
<keyword evidence="2" id="KW-1133">Transmembrane helix</keyword>
<evidence type="ECO:0000256" key="2">
    <source>
        <dbReference type="SAM" id="Phobius"/>
    </source>
</evidence>
<dbReference type="Proteomes" id="UP000027222">
    <property type="component" value="Unassembled WGS sequence"/>
</dbReference>
<keyword evidence="4" id="KW-1185">Reference proteome</keyword>
<keyword evidence="2" id="KW-0472">Membrane</keyword>